<protein>
    <submittedName>
        <fullName evidence="1">Uncharacterized protein</fullName>
    </submittedName>
</protein>
<dbReference type="HOGENOM" id="CLU_2689449_0_0_1"/>
<sequence length="74" mass="8010">MVHQFMSDLLTALHPPNRFVNHLSDLQLDLCPILLGVPCPSSIIETCGSATPSPLPCTLIILPFVICSSSSNHR</sequence>
<reference evidence="2" key="2">
    <citation type="submission" date="2015-01" db="EMBL/GenBank/DDBJ databases">
        <title>Evolutionary Origins and Diversification of the Mycorrhizal Mutualists.</title>
        <authorList>
            <consortium name="DOE Joint Genome Institute"/>
            <consortium name="Mycorrhizal Genomics Consortium"/>
            <person name="Kohler A."/>
            <person name="Kuo A."/>
            <person name="Nagy L.G."/>
            <person name="Floudas D."/>
            <person name="Copeland A."/>
            <person name="Barry K.W."/>
            <person name="Cichocki N."/>
            <person name="Veneault-Fourrey C."/>
            <person name="LaButti K."/>
            <person name="Lindquist E.A."/>
            <person name="Lipzen A."/>
            <person name="Lundell T."/>
            <person name="Morin E."/>
            <person name="Murat C."/>
            <person name="Riley R."/>
            <person name="Ohm R."/>
            <person name="Sun H."/>
            <person name="Tunlid A."/>
            <person name="Henrissat B."/>
            <person name="Grigoriev I.V."/>
            <person name="Hibbett D.S."/>
            <person name="Martin F."/>
        </authorList>
    </citation>
    <scope>NUCLEOTIDE SEQUENCE [LARGE SCALE GENOMIC DNA]</scope>
    <source>
        <strain evidence="2">UH-Slu-Lm8-n1</strain>
    </source>
</reference>
<dbReference type="InParanoid" id="A0A0D0AA53"/>
<gene>
    <name evidence="1" type="ORF">CY34DRAFT_291686</name>
</gene>
<evidence type="ECO:0000313" key="1">
    <source>
        <dbReference type="EMBL" id="KIK47110.1"/>
    </source>
</evidence>
<dbReference type="EMBL" id="KN835150">
    <property type="protein sequence ID" value="KIK47110.1"/>
    <property type="molecule type" value="Genomic_DNA"/>
</dbReference>
<dbReference type="Proteomes" id="UP000054485">
    <property type="component" value="Unassembled WGS sequence"/>
</dbReference>
<reference evidence="1 2" key="1">
    <citation type="submission" date="2014-04" db="EMBL/GenBank/DDBJ databases">
        <authorList>
            <consortium name="DOE Joint Genome Institute"/>
            <person name="Kuo A."/>
            <person name="Ruytinx J."/>
            <person name="Rineau F."/>
            <person name="Colpaert J."/>
            <person name="Kohler A."/>
            <person name="Nagy L.G."/>
            <person name="Floudas D."/>
            <person name="Copeland A."/>
            <person name="Barry K.W."/>
            <person name="Cichocki N."/>
            <person name="Veneault-Fourrey C."/>
            <person name="LaButti K."/>
            <person name="Lindquist E.A."/>
            <person name="Lipzen A."/>
            <person name="Lundell T."/>
            <person name="Morin E."/>
            <person name="Murat C."/>
            <person name="Sun H."/>
            <person name="Tunlid A."/>
            <person name="Henrissat B."/>
            <person name="Grigoriev I.V."/>
            <person name="Hibbett D.S."/>
            <person name="Martin F."/>
            <person name="Nordberg H.P."/>
            <person name="Cantor M.N."/>
            <person name="Hua S.X."/>
        </authorList>
    </citation>
    <scope>NUCLEOTIDE SEQUENCE [LARGE SCALE GENOMIC DNA]</scope>
    <source>
        <strain evidence="1 2">UH-Slu-Lm8-n1</strain>
    </source>
</reference>
<proteinExistence type="predicted"/>
<dbReference type="AlphaFoldDB" id="A0A0D0AA53"/>
<evidence type="ECO:0000313" key="2">
    <source>
        <dbReference type="Proteomes" id="UP000054485"/>
    </source>
</evidence>
<accession>A0A0D0AA53</accession>
<keyword evidence="2" id="KW-1185">Reference proteome</keyword>
<name>A0A0D0AA53_9AGAM</name>
<organism evidence="1 2">
    <name type="scientific">Suillus luteus UH-Slu-Lm8-n1</name>
    <dbReference type="NCBI Taxonomy" id="930992"/>
    <lineage>
        <taxon>Eukaryota</taxon>
        <taxon>Fungi</taxon>
        <taxon>Dikarya</taxon>
        <taxon>Basidiomycota</taxon>
        <taxon>Agaricomycotina</taxon>
        <taxon>Agaricomycetes</taxon>
        <taxon>Agaricomycetidae</taxon>
        <taxon>Boletales</taxon>
        <taxon>Suillineae</taxon>
        <taxon>Suillaceae</taxon>
        <taxon>Suillus</taxon>
    </lineage>
</organism>